<comment type="caution">
    <text evidence="1">The sequence shown here is derived from an EMBL/GenBank/DDBJ whole genome shotgun (WGS) entry which is preliminary data.</text>
</comment>
<sequence length="111" mass="12411">MGKHGKTLSAYLQLKNVQNAYIVCAIRGEDCFASGKYAFEINRRRTPDSCFCSSICCRRRSGSRERLFGASYIIMEAINVAVGEEIAAVLQENNLLIFVQLIQLSEKIKTA</sequence>
<accession>A0ABD1CYJ3</accession>
<dbReference type="Proteomes" id="UP001562425">
    <property type="component" value="Unassembled WGS sequence"/>
</dbReference>
<name>A0ABD1CYJ3_CULPP</name>
<keyword evidence="2" id="KW-1185">Reference proteome</keyword>
<dbReference type="EMBL" id="JBEHCU010008585">
    <property type="protein sequence ID" value="KAL1381517.1"/>
    <property type="molecule type" value="Genomic_DNA"/>
</dbReference>
<protein>
    <submittedName>
        <fullName evidence="1">Uncharacterized protein</fullName>
    </submittedName>
</protein>
<gene>
    <name evidence="1" type="ORF">pipiens_013402</name>
</gene>
<proteinExistence type="predicted"/>
<evidence type="ECO:0000313" key="1">
    <source>
        <dbReference type="EMBL" id="KAL1381517.1"/>
    </source>
</evidence>
<evidence type="ECO:0000313" key="2">
    <source>
        <dbReference type="Proteomes" id="UP001562425"/>
    </source>
</evidence>
<organism evidence="1 2">
    <name type="scientific">Culex pipiens pipiens</name>
    <name type="common">Northern house mosquito</name>
    <dbReference type="NCBI Taxonomy" id="38569"/>
    <lineage>
        <taxon>Eukaryota</taxon>
        <taxon>Metazoa</taxon>
        <taxon>Ecdysozoa</taxon>
        <taxon>Arthropoda</taxon>
        <taxon>Hexapoda</taxon>
        <taxon>Insecta</taxon>
        <taxon>Pterygota</taxon>
        <taxon>Neoptera</taxon>
        <taxon>Endopterygota</taxon>
        <taxon>Diptera</taxon>
        <taxon>Nematocera</taxon>
        <taxon>Culicoidea</taxon>
        <taxon>Culicidae</taxon>
        <taxon>Culicinae</taxon>
        <taxon>Culicini</taxon>
        <taxon>Culex</taxon>
        <taxon>Culex</taxon>
    </lineage>
</organism>
<dbReference type="AlphaFoldDB" id="A0ABD1CYJ3"/>
<reference evidence="1 2" key="1">
    <citation type="submission" date="2024-05" db="EMBL/GenBank/DDBJ databases">
        <title>Culex pipiens pipiens assembly and annotation.</title>
        <authorList>
            <person name="Alout H."/>
            <person name="Durand T."/>
        </authorList>
    </citation>
    <scope>NUCLEOTIDE SEQUENCE [LARGE SCALE GENOMIC DNA]</scope>
    <source>
        <strain evidence="1">HA-2024</strain>
        <tissue evidence="1">Whole body</tissue>
    </source>
</reference>